<keyword evidence="8" id="KW-0812">Transmembrane</keyword>
<evidence type="ECO:0000313" key="11">
    <source>
        <dbReference type="Proteomes" id="UP000792457"/>
    </source>
</evidence>
<dbReference type="EMBL" id="KZ308723">
    <property type="protein sequence ID" value="KAG8233516.1"/>
    <property type="molecule type" value="Genomic_DNA"/>
</dbReference>
<reference evidence="10" key="1">
    <citation type="submission" date="2013-04" db="EMBL/GenBank/DDBJ databases">
        <authorList>
            <person name="Qu J."/>
            <person name="Murali S.C."/>
            <person name="Bandaranaike D."/>
            <person name="Bellair M."/>
            <person name="Blankenburg K."/>
            <person name="Chao H."/>
            <person name="Dinh H."/>
            <person name="Doddapaneni H."/>
            <person name="Downs B."/>
            <person name="Dugan-Rocha S."/>
            <person name="Elkadiri S."/>
            <person name="Gnanaolivu R.D."/>
            <person name="Hernandez B."/>
            <person name="Javaid M."/>
            <person name="Jayaseelan J.C."/>
            <person name="Lee S."/>
            <person name="Li M."/>
            <person name="Ming W."/>
            <person name="Munidasa M."/>
            <person name="Muniz J."/>
            <person name="Nguyen L."/>
            <person name="Ongeri F."/>
            <person name="Osuji N."/>
            <person name="Pu L.-L."/>
            <person name="Puazo M."/>
            <person name="Qu C."/>
            <person name="Quiroz J."/>
            <person name="Raj R."/>
            <person name="Weissenberger G."/>
            <person name="Xin Y."/>
            <person name="Zou X."/>
            <person name="Han Y."/>
            <person name="Richards S."/>
            <person name="Worley K."/>
            <person name="Muzny D."/>
            <person name="Gibbs R."/>
        </authorList>
    </citation>
    <scope>NUCLEOTIDE SEQUENCE</scope>
    <source>
        <strain evidence="10">Sampled in the wild</strain>
    </source>
</reference>
<dbReference type="SUPFAM" id="SSF53335">
    <property type="entry name" value="S-adenosyl-L-methionine-dependent methyltransferases"/>
    <property type="match status" value="1"/>
</dbReference>
<dbReference type="InterPro" id="IPR029063">
    <property type="entry name" value="SAM-dependent_MTases_sf"/>
</dbReference>
<comment type="subcellular location">
    <subcellularLocation>
        <location evidence="1">Mitochondrion</location>
    </subcellularLocation>
</comment>
<keyword evidence="8" id="KW-1133">Transmembrane helix</keyword>
<dbReference type="InterPro" id="IPR001737">
    <property type="entry name" value="KsgA/Erm"/>
</dbReference>
<dbReference type="PANTHER" id="PTHR11727:SF17">
    <property type="entry name" value="DIMETHYLADENOSINE TRANSFERASE 1, MITOCHONDRIAL"/>
    <property type="match status" value="1"/>
</dbReference>
<dbReference type="AlphaFoldDB" id="A0A8K0KGD8"/>
<keyword evidence="7" id="KW-0698">rRNA processing</keyword>
<evidence type="ECO:0000256" key="5">
    <source>
        <dbReference type="ARBA" id="ARBA00022884"/>
    </source>
</evidence>
<gene>
    <name evidence="10" type="ORF">J437_LFUL011677</name>
</gene>
<keyword evidence="11" id="KW-1185">Reference proteome</keyword>
<keyword evidence="8" id="KW-0472">Membrane</keyword>
<sequence length="511" mass="58482">MVGKDDGHEMPKVDFQKDRPQLGSAELSYIRKIEEQARERSQRLKKVRRGNLITGCALTAGVLGIYIYSMVAVKQETFLDDFEPPVLEPRKNWHVAASRLHTVIKSIPLRLPPLPTIRDLLRIYKINAQKHLSQNFLLEPRLIEKIAKASGIKSKGLGGTYAVEVGPGPGGIAREMLHSGVEQVAVIEKDPRFLPSLQMLEEASKGRLKILVGDVMSFDMSRLFPDELKRDWEEGETCIDWNMPSKAEYEEENPKLEKKWRYHKVKGRVPLIHVVGNLPFNISTPLIIRWMRDISERKNIWEYGRVPMTLTFQKEVAERIVAAPGEEQRCRLSVMCQNWCYVDYKFTIRGSAFVPKPKVDVGVVRFVPRPEPLIPLPFSLVEKVVRTLFSSRRKHIKYPAAFLFPPGRGGEKATLPSRDDLVNELIGLSEVNSTARAYGLSVEEFGRICKSYLQMCQRYDKLEDYNYRSPKMKDVCIDEPIDEEALEEKWANFDNAVGSFDLREPAANQLQ</sequence>
<evidence type="ECO:0000256" key="1">
    <source>
        <dbReference type="ARBA" id="ARBA00004173"/>
    </source>
</evidence>
<evidence type="ECO:0000256" key="8">
    <source>
        <dbReference type="SAM" id="Phobius"/>
    </source>
</evidence>
<comment type="similarity">
    <text evidence="6 7">Belongs to the class I-like SAM-binding methyltransferase superfamily. rRNA adenine N(6)-methyltransferase family.</text>
</comment>
<dbReference type="PROSITE" id="PS51689">
    <property type="entry name" value="SAM_RNA_A_N6_MT"/>
    <property type="match status" value="1"/>
</dbReference>
<feature type="transmembrane region" description="Helical" evidence="8">
    <location>
        <begin position="50"/>
        <end position="68"/>
    </location>
</feature>
<dbReference type="Proteomes" id="UP000792457">
    <property type="component" value="Unassembled WGS sequence"/>
</dbReference>
<dbReference type="InterPro" id="IPR020598">
    <property type="entry name" value="rRNA_Ade_methylase_Trfase_N"/>
</dbReference>
<keyword evidence="4 6" id="KW-0949">S-adenosyl-L-methionine</keyword>
<dbReference type="GO" id="GO:0034246">
    <property type="term" value="F:mitochondrial transcription factor activity"/>
    <property type="evidence" value="ECO:0007669"/>
    <property type="project" value="TreeGrafter"/>
</dbReference>
<keyword evidence="2 6" id="KW-0489">Methyltransferase</keyword>
<evidence type="ECO:0000259" key="9">
    <source>
        <dbReference type="SMART" id="SM00650"/>
    </source>
</evidence>
<dbReference type="Pfam" id="PF09813">
    <property type="entry name" value="Coa3_cc"/>
    <property type="match status" value="1"/>
</dbReference>
<reference evidence="10" key="2">
    <citation type="submission" date="2017-10" db="EMBL/GenBank/DDBJ databases">
        <title>Ladona fulva Genome sequencing and assembly.</title>
        <authorList>
            <person name="Murali S."/>
            <person name="Richards S."/>
            <person name="Bandaranaike D."/>
            <person name="Bellair M."/>
            <person name="Blankenburg K."/>
            <person name="Chao H."/>
            <person name="Dinh H."/>
            <person name="Doddapaneni H."/>
            <person name="Dugan-Rocha S."/>
            <person name="Elkadiri S."/>
            <person name="Gnanaolivu R."/>
            <person name="Hernandez B."/>
            <person name="Skinner E."/>
            <person name="Javaid M."/>
            <person name="Lee S."/>
            <person name="Li M."/>
            <person name="Ming W."/>
            <person name="Munidasa M."/>
            <person name="Muniz J."/>
            <person name="Nguyen L."/>
            <person name="Hughes D."/>
            <person name="Osuji N."/>
            <person name="Pu L.-L."/>
            <person name="Puazo M."/>
            <person name="Qu C."/>
            <person name="Quiroz J."/>
            <person name="Raj R."/>
            <person name="Weissenberger G."/>
            <person name="Xin Y."/>
            <person name="Zou X."/>
            <person name="Han Y."/>
            <person name="Worley K."/>
            <person name="Muzny D."/>
            <person name="Gibbs R."/>
        </authorList>
    </citation>
    <scope>NUCLEOTIDE SEQUENCE</scope>
    <source>
        <strain evidence="10">Sampled in the wild</strain>
    </source>
</reference>
<dbReference type="Gene3D" id="3.40.50.150">
    <property type="entry name" value="Vaccinia Virus protein VP39"/>
    <property type="match status" value="1"/>
</dbReference>
<dbReference type="InterPro" id="IPR018628">
    <property type="entry name" value="Coa3_CC"/>
</dbReference>
<feature type="binding site" evidence="6">
    <location>
        <position position="214"/>
    </location>
    <ligand>
        <name>S-adenosyl-L-methionine</name>
        <dbReference type="ChEBI" id="CHEBI:59789"/>
    </ligand>
</feature>
<comment type="caution">
    <text evidence="10">The sequence shown here is derived from an EMBL/GenBank/DDBJ whole genome shotgun (WGS) entry which is preliminary data.</text>
</comment>
<dbReference type="GO" id="GO:0003723">
    <property type="term" value="F:RNA binding"/>
    <property type="evidence" value="ECO:0007669"/>
    <property type="project" value="UniProtKB-UniRule"/>
</dbReference>
<feature type="binding site" evidence="6">
    <location>
        <position position="135"/>
    </location>
    <ligand>
        <name>S-adenosyl-L-methionine</name>
        <dbReference type="ChEBI" id="CHEBI:59789"/>
    </ligand>
</feature>
<dbReference type="GO" id="GO:0005759">
    <property type="term" value="C:mitochondrial matrix"/>
    <property type="evidence" value="ECO:0007669"/>
    <property type="project" value="TreeGrafter"/>
</dbReference>
<dbReference type="SMART" id="SM00650">
    <property type="entry name" value="rADc"/>
    <property type="match status" value="1"/>
</dbReference>
<dbReference type="Gene3D" id="1.10.8.100">
    <property type="entry name" value="Ribosomal RNA adenine dimethylase-like, domain 2"/>
    <property type="match status" value="1"/>
</dbReference>
<feature type="binding site" evidence="6">
    <location>
        <position position="188"/>
    </location>
    <ligand>
        <name>S-adenosyl-L-methionine</name>
        <dbReference type="ChEBI" id="CHEBI:59789"/>
    </ligand>
</feature>
<protein>
    <recommendedName>
        <fullName evidence="7">rRNA adenine N(6)-methyltransferase</fullName>
        <ecNumber evidence="7">2.1.1.-</ecNumber>
    </recommendedName>
</protein>
<evidence type="ECO:0000256" key="4">
    <source>
        <dbReference type="ARBA" id="ARBA00022691"/>
    </source>
</evidence>
<dbReference type="GO" id="GO:0000179">
    <property type="term" value="F:rRNA (adenine-N6,N6-)-dimethyltransferase activity"/>
    <property type="evidence" value="ECO:0007669"/>
    <property type="project" value="UniProtKB-UniRule"/>
</dbReference>
<evidence type="ECO:0000256" key="2">
    <source>
        <dbReference type="ARBA" id="ARBA00022603"/>
    </source>
</evidence>
<evidence type="ECO:0000313" key="10">
    <source>
        <dbReference type="EMBL" id="KAG8233516.1"/>
    </source>
</evidence>
<feature type="binding site" evidence="6">
    <location>
        <position position="166"/>
    </location>
    <ligand>
        <name>S-adenosyl-L-methionine</name>
        <dbReference type="ChEBI" id="CHEBI:59789"/>
    </ligand>
</feature>
<dbReference type="OrthoDB" id="16079at2759"/>
<evidence type="ECO:0000256" key="3">
    <source>
        <dbReference type="ARBA" id="ARBA00022679"/>
    </source>
</evidence>
<feature type="binding site" evidence="6">
    <location>
        <position position="137"/>
    </location>
    <ligand>
        <name>S-adenosyl-L-methionine</name>
        <dbReference type="ChEBI" id="CHEBI:59789"/>
    </ligand>
</feature>
<accession>A0A8K0KGD8</accession>
<dbReference type="InterPro" id="IPR023165">
    <property type="entry name" value="rRNA_Ade_diMease-like_C"/>
</dbReference>
<keyword evidence="3 6" id="KW-0808">Transferase</keyword>
<name>A0A8K0KGD8_LADFU</name>
<evidence type="ECO:0000256" key="7">
    <source>
        <dbReference type="RuleBase" id="RU362106"/>
    </source>
</evidence>
<dbReference type="PANTHER" id="PTHR11727">
    <property type="entry name" value="DIMETHYLADENOSINE TRANSFERASE"/>
    <property type="match status" value="1"/>
</dbReference>
<dbReference type="CDD" id="cd02440">
    <property type="entry name" value="AdoMet_MTases"/>
    <property type="match status" value="1"/>
</dbReference>
<keyword evidence="5 6" id="KW-0694">RNA-binding</keyword>
<feature type="domain" description="Ribosomal RNA adenine methylase transferase N-terminal" evidence="9">
    <location>
        <begin position="142"/>
        <end position="370"/>
    </location>
</feature>
<proteinExistence type="inferred from homology"/>
<evidence type="ECO:0000256" key="6">
    <source>
        <dbReference type="PROSITE-ProRule" id="PRU01026"/>
    </source>
</evidence>
<dbReference type="EC" id="2.1.1.-" evidence="7"/>
<dbReference type="GO" id="GO:0006391">
    <property type="term" value="P:transcription initiation at mitochondrial promoter"/>
    <property type="evidence" value="ECO:0007669"/>
    <property type="project" value="TreeGrafter"/>
</dbReference>
<feature type="binding site" evidence="6">
    <location>
        <position position="277"/>
    </location>
    <ligand>
        <name>S-adenosyl-L-methionine</name>
        <dbReference type="ChEBI" id="CHEBI:59789"/>
    </ligand>
</feature>
<organism evidence="10 11">
    <name type="scientific">Ladona fulva</name>
    <name type="common">Scarce chaser dragonfly</name>
    <name type="synonym">Libellula fulva</name>
    <dbReference type="NCBI Taxonomy" id="123851"/>
    <lineage>
        <taxon>Eukaryota</taxon>
        <taxon>Metazoa</taxon>
        <taxon>Ecdysozoa</taxon>
        <taxon>Arthropoda</taxon>
        <taxon>Hexapoda</taxon>
        <taxon>Insecta</taxon>
        <taxon>Pterygota</taxon>
        <taxon>Palaeoptera</taxon>
        <taxon>Odonata</taxon>
        <taxon>Epiprocta</taxon>
        <taxon>Anisoptera</taxon>
        <taxon>Libelluloidea</taxon>
        <taxon>Libellulidae</taxon>
        <taxon>Ladona</taxon>
    </lineage>
</organism>
<dbReference type="Pfam" id="PF00398">
    <property type="entry name" value="RrnaAD"/>
    <property type="match status" value="1"/>
</dbReference>